<keyword evidence="1" id="KW-0378">Hydrolase</keyword>
<dbReference type="Pfam" id="PF01590">
    <property type="entry name" value="GAF"/>
    <property type="match status" value="1"/>
</dbReference>
<dbReference type="AlphaFoldDB" id="A0A1I0HXK1"/>
<dbReference type="InterPro" id="IPR036457">
    <property type="entry name" value="PPM-type-like_dom_sf"/>
</dbReference>
<reference evidence="5" key="1">
    <citation type="submission" date="2016-10" db="EMBL/GenBank/DDBJ databases">
        <authorList>
            <person name="Varghese N."/>
            <person name="Submissions S."/>
        </authorList>
    </citation>
    <scope>NUCLEOTIDE SEQUENCE [LARGE SCALE GENOMIC DNA]</scope>
    <source>
        <strain evidence="5">DSM 44209</strain>
    </source>
</reference>
<feature type="domain" description="PPM-type phosphatase" evidence="3">
    <location>
        <begin position="192"/>
        <end position="407"/>
    </location>
</feature>
<feature type="domain" description="GAF" evidence="2">
    <location>
        <begin position="36"/>
        <end position="178"/>
    </location>
</feature>
<dbReference type="Proteomes" id="UP000198507">
    <property type="component" value="Unassembled WGS sequence"/>
</dbReference>
<evidence type="ECO:0000259" key="2">
    <source>
        <dbReference type="SMART" id="SM00065"/>
    </source>
</evidence>
<dbReference type="PANTHER" id="PTHR43156:SF2">
    <property type="entry name" value="STAGE II SPORULATION PROTEIN E"/>
    <property type="match status" value="1"/>
</dbReference>
<dbReference type="SUPFAM" id="SSF81606">
    <property type="entry name" value="PP2C-like"/>
    <property type="match status" value="1"/>
</dbReference>
<dbReference type="InterPro" id="IPR003018">
    <property type="entry name" value="GAF"/>
</dbReference>
<organism evidence="4 5">
    <name type="scientific">Geodermatophilus poikilotrophus</name>
    <dbReference type="NCBI Taxonomy" id="1333667"/>
    <lineage>
        <taxon>Bacteria</taxon>
        <taxon>Bacillati</taxon>
        <taxon>Actinomycetota</taxon>
        <taxon>Actinomycetes</taxon>
        <taxon>Geodermatophilales</taxon>
        <taxon>Geodermatophilaceae</taxon>
        <taxon>Geodermatophilus</taxon>
    </lineage>
</organism>
<evidence type="ECO:0000259" key="3">
    <source>
        <dbReference type="SMART" id="SM00331"/>
    </source>
</evidence>
<dbReference type="Gene3D" id="3.30.450.40">
    <property type="match status" value="1"/>
</dbReference>
<evidence type="ECO:0000313" key="4">
    <source>
        <dbReference type="EMBL" id="SET88032.1"/>
    </source>
</evidence>
<sequence>MTAAPVPTDARVPAPADPAEVRRLRALEQLQLLGTDREERFDRITRLAQRVFDVPIATLTLVDEDSLWFKSAQGMPIDRADRQASFCDRTVALGGTHVVPDALADLRFASSPAVAGPPHVRFYAGQPLAGPGGLTVGTLCLFDVRPRTLDAGEVALLQELARWTEQELAHSVEMDRAREVQQALLPQHPPELPGYRVAGSCQPAFAVGGDLFDHDLVDGELVLSVADVMGKGAGAAILMATVRAVLRTTVRDAGRARAGRRPEGDVLTATNRTLLPDLQRTGSFVTAFHARLEAATGRVRYGDAGHGLSLVRRAAGGVERLAGEDLPLGIDADQTWTEHELVLEPGDTLFSFSDGLFDVLGGTYEALADVARLLEAHPEPDDLLRAVRALASAAAPLDDVTAVAVRRVPGS</sequence>
<evidence type="ECO:0000256" key="1">
    <source>
        <dbReference type="ARBA" id="ARBA00022801"/>
    </source>
</evidence>
<accession>A0A1I0HXK1</accession>
<dbReference type="InterPro" id="IPR052016">
    <property type="entry name" value="Bact_Sigma-Reg"/>
</dbReference>
<dbReference type="InterPro" id="IPR001932">
    <property type="entry name" value="PPM-type_phosphatase-like_dom"/>
</dbReference>
<proteinExistence type="predicted"/>
<keyword evidence="5" id="KW-1185">Reference proteome</keyword>
<evidence type="ECO:0000313" key="5">
    <source>
        <dbReference type="Proteomes" id="UP000198507"/>
    </source>
</evidence>
<dbReference type="InterPro" id="IPR029016">
    <property type="entry name" value="GAF-like_dom_sf"/>
</dbReference>
<name>A0A1I0HXK1_9ACTN</name>
<dbReference type="SMART" id="SM00331">
    <property type="entry name" value="PP2C_SIG"/>
    <property type="match status" value="1"/>
</dbReference>
<gene>
    <name evidence="4" type="ORF">SAMN04488546_4056</name>
</gene>
<dbReference type="EMBL" id="FOIE01000009">
    <property type="protein sequence ID" value="SET88032.1"/>
    <property type="molecule type" value="Genomic_DNA"/>
</dbReference>
<dbReference type="Pfam" id="PF07228">
    <property type="entry name" value="SpoIIE"/>
    <property type="match status" value="1"/>
</dbReference>
<dbReference type="SUPFAM" id="SSF55781">
    <property type="entry name" value="GAF domain-like"/>
    <property type="match status" value="1"/>
</dbReference>
<dbReference type="Gene3D" id="3.60.40.10">
    <property type="entry name" value="PPM-type phosphatase domain"/>
    <property type="match status" value="1"/>
</dbReference>
<dbReference type="GO" id="GO:0016791">
    <property type="term" value="F:phosphatase activity"/>
    <property type="evidence" value="ECO:0007669"/>
    <property type="project" value="TreeGrafter"/>
</dbReference>
<dbReference type="PANTHER" id="PTHR43156">
    <property type="entry name" value="STAGE II SPORULATION PROTEIN E-RELATED"/>
    <property type="match status" value="1"/>
</dbReference>
<dbReference type="RefSeq" id="WP_217638220.1">
    <property type="nucleotide sequence ID" value="NZ_FOIE01000009.1"/>
</dbReference>
<protein>
    <submittedName>
        <fullName evidence="4">GAF domain-containing protein</fullName>
    </submittedName>
</protein>
<dbReference type="SMART" id="SM00065">
    <property type="entry name" value="GAF"/>
    <property type="match status" value="1"/>
</dbReference>